<feature type="region of interest" description="Disordered" evidence="1">
    <location>
        <begin position="566"/>
        <end position="585"/>
    </location>
</feature>
<evidence type="ECO:0000259" key="2">
    <source>
        <dbReference type="Pfam" id="PF10536"/>
    </source>
</evidence>
<feature type="domain" description="Aminotransferase-like plant mobile" evidence="2">
    <location>
        <begin position="106"/>
        <end position="462"/>
    </location>
</feature>
<feature type="region of interest" description="Disordered" evidence="1">
    <location>
        <begin position="471"/>
        <end position="514"/>
    </location>
</feature>
<feature type="compositionally biased region" description="Low complexity" evidence="1">
    <location>
        <begin position="481"/>
        <end position="492"/>
    </location>
</feature>
<dbReference type="EMBL" id="JASCZI010090646">
    <property type="protein sequence ID" value="MED6143936.1"/>
    <property type="molecule type" value="Genomic_DNA"/>
</dbReference>
<dbReference type="PANTHER" id="PTHR46033:SF67">
    <property type="entry name" value="AMINOTRANSFERASE-LIKE, PLANT MOBILE DOMAIN FAMILY PROTEIN"/>
    <property type="match status" value="1"/>
</dbReference>
<keyword evidence="4" id="KW-1185">Reference proteome</keyword>
<accession>A0ABU6T6Z3</accession>
<dbReference type="Proteomes" id="UP001341840">
    <property type="component" value="Unassembled WGS sequence"/>
</dbReference>
<evidence type="ECO:0000313" key="3">
    <source>
        <dbReference type="EMBL" id="MED6143936.1"/>
    </source>
</evidence>
<sequence>MSSLALELFTPMDKDEESFDFVIEAREELMVSPSTGSNPTRRIAHFLKPTMTKTPSPPPTFPSNSSVVKKLPFEVTFYGWLHPQQQWKTWVDLMKPKYEHVWQEAGIDKAIMASTFTINKNSEMLLALAEKWCCETNTFIFPWGECTVTLEDIKLCGGFSLLGDPVSLSIETHEEKEIEEKLIAVRRMFFRSKARRADHSAWMKHFIGNASSQVEHEAFLALWLSRYGFASSSHRSVLKCVFPIAIKLARGTRVALGPAVLASIYSELRLLNRIIKGFAKTKNGKVTLWAPFQLVVVWALERFPALGPKAKMLELSQPIIARWDSVKMTFDQSKMRSNLDSAGVKKDGFLWQPYKNSPPLKLHNEKDSWVCDNPNFYDELDSHIRCLRVSKLVGMSCIEQYFPNRVAMQFGMDQDIPDCTVACCNKDPWMHYSQPVIDANLLSALLCAGQPDVTSRYYDWWKQSKLQKREGMKMGSKKTLRSYGSRHGGSSRQVEGDRSYGSRHGLPSKRKRDQEGIKKYRCFEDKVVRNKQTLSSSESVEILPSLGVVLQTSGLMSDRVLNFATSNNDVGGSKSATEEDPNAEGGKIISIEDTNEAKLKTHNFCGTIANGVNKERKGACQCIGDIVSYLENRILKLEIMHAKLKQAKFTPKI</sequence>
<organism evidence="3 4">
    <name type="scientific">Stylosanthes scabra</name>
    <dbReference type="NCBI Taxonomy" id="79078"/>
    <lineage>
        <taxon>Eukaryota</taxon>
        <taxon>Viridiplantae</taxon>
        <taxon>Streptophyta</taxon>
        <taxon>Embryophyta</taxon>
        <taxon>Tracheophyta</taxon>
        <taxon>Spermatophyta</taxon>
        <taxon>Magnoliopsida</taxon>
        <taxon>eudicotyledons</taxon>
        <taxon>Gunneridae</taxon>
        <taxon>Pentapetalae</taxon>
        <taxon>rosids</taxon>
        <taxon>fabids</taxon>
        <taxon>Fabales</taxon>
        <taxon>Fabaceae</taxon>
        <taxon>Papilionoideae</taxon>
        <taxon>50 kb inversion clade</taxon>
        <taxon>dalbergioids sensu lato</taxon>
        <taxon>Dalbergieae</taxon>
        <taxon>Pterocarpus clade</taxon>
        <taxon>Stylosanthes</taxon>
    </lineage>
</organism>
<protein>
    <recommendedName>
        <fullName evidence="2">Aminotransferase-like plant mobile domain-containing protein</fullName>
    </recommendedName>
</protein>
<dbReference type="Pfam" id="PF10536">
    <property type="entry name" value="PMD"/>
    <property type="match status" value="1"/>
</dbReference>
<proteinExistence type="predicted"/>
<comment type="caution">
    <text evidence="3">The sequence shown here is derived from an EMBL/GenBank/DDBJ whole genome shotgun (WGS) entry which is preliminary data.</text>
</comment>
<name>A0ABU6T6Z3_9FABA</name>
<dbReference type="InterPro" id="IPR044824">
    <property type="entry name" value="MAIN-like"/>
</dbReference>
<gene>
    <name evidence="3" type="ORF">PIB30_010600</name>
</gene>
<reference evidence="3 4" key="1">
    <citation type="journal article" date="2023" name="Plants (Basel)">
        <title>Bridging the Gap: Combining Genomics and Transcriptomics Approaches to Understand Stylosanthes scabra, an Orphan Legume from the Brazilian Caatinga.</title>
        <authorList>
            <person name="Ferreira-Neto J.R.C."/>
            <person name="da Silva M.D."/>
            <person name="Binneck E."/>
            <person name="de Melo N.F."/>
            <person name="da Silva R.H."/>
            <person name="de Melo A.L.T.M."/>
            <person name="Pandolfi V."/>
            <person name="Bustamante F.O."/>
            <person name="Brasileiro-Vidal A.C."/>
            <person name="Benko-Iseppon A.M."/>
        </authorList>
    </citation>
    <scope>NUCLEOTIDE SEQUENCE [LARGE SCALE GENOMIC DNA]</scope>
    <source>
        <tissue evidence="3">Leaves</tissue>
    </source>
</reference>
<dbReference type="PANTHER" id="PTHR46033">
    <property type="entry name" value="PROTEIN MAIN-LIKE 2"/>
    <property type="match status" value="1"/>
</dbReference>
<evidence type="ECO:0000256" key="1">
    <source>
        <dbReference type="SAM" id="MobiDB-lite"/>
    </source>
</evidence>
<evidence type="ECO:0000313" key="4">
    <source>
        <dbReference type="Proteomes" id="UP001341840"/>
    </source>
</evidence>
<dbReference type="InterPro" id="IPR019557">
    <property type="entry name" value="AminoTfrase-like_pln_mobile"/>
</dbReference>